<name>A0A346Y4T2_9ACTN</name>
<dbReference type="EMBL" id="CP031165">
    <property type="protein sequence ID" value="AXV09479.1"/>
    <property type="molecule type" value="Genomic_DNA"/>
</dbReference>
<dbReference type="AlphaFoldDB" id="A0A346Y4T2"/>
<dbReference type="RefSeq" id="WP_114593656.1">
    <property type="nucleotide sequence ID" value="NZ_CP031165.1"/>
</dbReference>
<organism evidence="1 2">
    <name type="scientific">Euzebya pacifica</name>
    <dbReference type="NCBI Taxonomy" id="1608957"/>
    <lineage>
        <taxon>Bacteria</taxon>
        <taxon>Bacillati</taxon>
        <taxon>Actinomycetota</taxon>
        <taxon>Nitriliruptoria</taxon>
        <taxon>Euzebyales</taxon>
    </lineage>
</organism>
<evidence type="ECO:0000313" key="1">
    <source>
        <dbReference type="EMBL" id="AXV09479.1"/>
    </source>
</evidence>
<proteinExistence type="predicted"/>
<sequence>MDTQPTPIADGATLIDIREAAARTGMTVAYWRDRVRLREIRHYKLGNKIRFDIRDLDAHLLSGMREARHSPGRR</sequence>
<dbReference type="Proteomes" id="UP000264006">
    <property type="component" value="Chromosome"/>
</dbReference>
<accession>A0A346Y4T2</accession>
<evidence type="ECO:0000313" key="2">
    <source>
        <dbReference type="Proteomes" id="UP000264006"/>
    </source>
</evidence>
<protein>
    <submittedName>
        <fullName evidence="1">Uncharacterized protein</fullName>
    </submittedName>
</protein>
<keyword evidence="2" id="KW-1185">Reference proteome</keyword>
<reference evidence="1 2" key="1">
    <citation type="submission" date="2018-09" db="EMBL/GenBank/DDBJ databases">
        <title>Complete genome sequence of Euzebya sp. DY32-46 isolated from seawater of Pacific Ocean.</title>
        <authorList>
            <person name="Xu L."/>
            <person name="Wu Y.-H."/>
            <person name="Xu X.-W."/>
        </authorList>
    </citation>
    <scope>NUCLEOTIDE SEQUENCE [LARGE SCALE GENOMIC DNA]</scope>
    <source>
        <strain evidence="1 2">DY32-46</strain>
    </source>
</reference>
<gene>
    <name evidence="1" type="ORF">DVS28_a4821</name>
</gene>
<dbReference type="KEGG" id="euz:DVS28_a4821"/>